<dbReference type="EC" id="2.1.1.-" evidence="3"/>
<evidence type="ECO:0000256" key="2">
    <source>
        <dbReference type="ARBA" id="ARBA00023163"/>
    </source>
</evidence>
<dbReference type="InterPro" id="IPR046341">
    <property type="entry name" value="SET_dom_sf"/>
</dbReference>
<evidence type="ECO:0000313" key="7">
    <source>
        <dbReference type="Proteomes" id="UP000662637"/>
    </source>
</evidence>
<comment type="function">
    <text evidence="3">Transcription factor that mediates a transcriptional program in various innate and adaptive immune tissue-resident lymphocyte T cell types such as tissue-resident memory T (Trm), natural killer (trNK) and natural killer T (NKT) cells and negatively regulates gene expression of proteins that promote the egress of tissue-resident T-cell populations from non-lymphoid organs. Plays a role in the development, retention and long-term establishment of adaptive and innate tissue-resident lymphocyte T cell types in non-lymphoid organs, such as the skin and gut, but also in other nonbarrier tissues like liver and kidney, and therefore may provide immediate immunological protection against reactivating infections or viral reinfection. Binds specifically to the PRDI element in the promoter of the beta-interferon gene. Drives the maturation of B-lymphocytes into Ig secreting cells. Associates with the transcriptional repressor ZNF683 to chromatin at gene promoter regions.</text>
</comment>
<dbReference type="Proteomes" id="UP000662637">
    <property type="component" value="Unassembled WGS sequence"/>
</dbReference>
<dbReference type="InterPro" id="IPR016608">
    <property type="entry name" value="PRDM1"/>
</dbReference>
<dbReference type="PANTHER" id="PTHR16515">
    <property type="entry name" value="PR DOMAIN ZINC FINGER PROTEIN"/>
    <property type="match status" value="1"/>
</dbReference>
<reference evidence="6" key="1">
    <citation type="submission" date="2020-08" db="EMBL/GenBank/DDBJ databases">
        <authorList>
            <person name="Shumante A."/>
            <person name="Zimin A.V."/>
            <person name="Puiu D."/>
            <person name="Salzberg S.L."/>
        </authorList>
    </citation>
    <scope>NUCLEOTIDE SEQUENCE</scope>
    <source>
        <strain evidence="6">WC2-LM</strain>
        <tissue evidence="6">Liver</tissue>
    </source>
</reference>
<dbReference type="AlphaFoldDB" id="A0A834UVG5"/>
<dbReference type="GO" id="GO:0005634">
    <property type="term" value="C:nucleus"/>
    <property type="evidence" value="ECO:0007669"/>
    <property type="project" value="UniProtKB-SubCell"/>
</dbReference>
<dbReference type="GO" id="GO:0000978">
    <property type="term" value="F:RNA polymerase II cis-regulatory region sequence-specific DNA binding"/>
    <property type="evidence" value="ECO:0007669"/>
    <property type="project" value="TreeGrafter"/>
</dbReference>
<dbReference type="InterPro" id="IPR044413">
    <property type="entry name" value="PRDM1_PR-SET"/>
</dbReference>
<comment type="caution">
    <text evidence="6">The sequence shown here is derived from an EMBL/GenBank/DDBJ whole genome shotgun (WGS) entry which is preliminary data.</text>
</comment>
<comment type="similarity">
    <text evidence="3">Belongs to the class V-like SAM-binding methyltransferase superfamily.</text>
</comment>
<feature type="compositionally biased region" description="Low complexity" evidence="4">
    <location>
        <begin position="319"/>
        <end position="354"/>
    </location>
</feature>
<evidence type="ECO:0000256" key="1">
    <source>
        <dbReference type="ARBA" id="ARBA00023015"/>
    </source>
</evidence>
<feature type="compositionally biased region" description="Basic and acidic residues" evidence="4">
    <location>
        <begin position="261"/>
        <end position="277"/>
    </location>
</feature>
<dbReference type="PIRSF" id="PIRSF013212">
    <property type="entry name" value="PRDM1"/>
    <property type="match status" value="1"/>
</dbReference>
<name>A0A834UVG5_MARMO</name>
<sequence>MGTEGLSLLFQAAPKCSSSAVKFQGLAEGTEETMKMDMEDADMTLWTEAEFEEKCTYIVNDHPWDSGADGVTSIQAEASLPRNLLFKYATNTKEVIGVVSKEYIPKGTRFGPLIGEIYTNDTVPKNANRKYFWRIYSRGELHHFIDGFNEEKSNWMRYVNPAHSAREQSLAACQNGMNIYFYTIKPIPANQELLVWYCRDFAERLNYPYPGELTMMNLTQTQSNPKQPSTEKNELCPKNVPKREYSVKEILKLDSNPSKGKDFYRSNISDKDIDGFRKNGSPDMPFYPRVVYPIRAPLPEDLWKASLAYGMERPTYITHSPIPSSTTPSPSARSSPDQSLKSSSPHSSPGNTVSPLAPGSHEHRDSYTYLNTPYGTEGLGSYPGYAPAPHLPPAFIPSYNAHYPKFLLPPYGMNCNGLSTMSNINSINNFGLFPRLYPVYGNLLGGGSLPHSMVNPASLPSSLPSDGARRLLPPEHPREVLVPAPHSAFSLTGAAASMKDKTCSPTSGSPTAGTAATSEHVVQPKATSAVMASPSSEEAMNLIKNKRNMTGYKTLPYPLKKQNGKIKYECNVCAKTFGQLSNLKVSLVALQRAHIHTMGTAFGQGQTWAGPSGHGFSFAFTTSSSVAWDKLLCLSFF</sequence>
<evidence type="ECO:0000313" key="6">
    <source>
        <dbReference type="EMBL" id="KAF7473956.1"/>
    </source>
</evidence>
<feature type="region of interest" description="Disordered" evidence="4">
    <location>
        <begin position="319"/>
        <end position="370"/>
    </location>
</feature>
<dbReference type="Gene3D" id="2.170.270.10">
    <property type="entry name" value="SET domain"/>
    <property type="match status" value="1"/>
</dbReference>
<dbReference type="PANTHER" id="PTHR16515:SF63">
    <property type="entry name" value="PR DOMAIN ZINC FINGER PROTEIN 1"/>
    <property type="match status" value="1"/>
</dbReference>
<dbReference type="SMART" id="SM00317">
    <property type="entry name" value="SET"/>
    <property type="match status" value="1"/>
</dbReference>
<comment type="subcellular location">
    <subcellularLocation>
        <location evidence="3">Nucleus</location>
    </subcellularLocation>
    <subcellularLocation>
        <location evidence="3">Cytoplasm</location>
    </subcellularLocation>
</comment>
<feature type="region of interest" description="Disordered" evidence="4">
    <location>
        <begin position="500"/>
        <end position="519"/>
    </location>
</feature>
<feature type="compositionally biased region" description="Low complexity" evidence="4">
    <location>
        <begin position="504"/>
        <end position="518"/>
    </location>
</feature>
<evidence type="ECO:0000256" key="3">
    <source>
        <dbReference type="PIRNR" id="PIRNR013212"/>
    </source>
</evidence>
<dbReference type="PROSITE" id="PS50280">
    <property type="entry name" value="SET"/>
    <property type="match status" value="1"/>
</dbReference>
<dbReference type="Pfam" id="PF21549">
    <property type="entry name" value="PRDM2_PR"/>
    <property type="match status" value="1"/>
</dbReference>
<feature type="domain" description="SET" evidence="5">
    <location>
        <begin position="81"/>
        <end position="198"/>
    </location>
</feature>
<dbReference type="EMBL" id="WJEC01004616">
    <property type="protein sequence ID" value="KAF7473956.1"/>
    <property type="molecule type" value="Genomic_DNA"/>
</dbReference>
<dbReference type="SUPFAM" id="SSF82199">
    <property type="entry name" value="SET domain"/>
    <property type="match status" value="1"/>
</dbReference>
<dbReference type="InterPro" id="IPR050331">
    <property type="entry name" value="Zinc_finger"/>
</dbReference>
<dbReference type="CDD" id="cd19187">
    <property type="entry name" value="PR-SET_PRDM1"/>
    <property type="match status" value="1"/>
</dbReference>
<dbReference type="GO" id="GO:0001227">
    <property type="term" value="F:DNA-binding transcription repressor activity, RNA polymerase II-specific"/>
    <property type="evidence" value="ECO:0007669"/>
    <property type="project" value="InterPro"/>
</dbReference>
<comment type="subunit">
    <text evidence="3">Interacts with PRMT5. Interacts with FBXO10. Interacts with FBXO11.</text>
</comment>
<dbReference type="GO" id="GO:0046872">
    <property type="term" value="F:metal ion binding"/>
    <property type="evidence" value="ECO:0007669"/>
    <property type="project" value="UniProtKB-UniRule"/>
</dbReference>
<evidence type="ECO:0000259" key="5">
    <source>
        <dbReference type="PROSITE" id="PS50280"/>
    </source>
</evidence>
<accession>A0A834UVG5</accession>
<protein>
    <recommendedName>
        <fullName evidence="3">PR domain zinc finger protein 1</fullName>
        <ecNumber evidence="3">2.1.1.-</ecNumber>
    </recommendedName>
</protein>
<dbReference type="FunFam" id="2.170.270.10:FF:000019">
    <property type="entry name" value="PR domain zinc finger protein 1"/>
    <property type="match status" value="1"/>
</dbReference>
<dbReference type="InterPro" id="IPR001214">
    <property type="entry name" value="SET_dom"/>
</dbReference>
<keyword evidence="2" id="KW-0804">Transcription</keyword>
<keyword evidence="1" id="KW-0805">Transcription regulation</keyword>
<dbReference type="GO" id="GO:0045165">
    <property type="term" value="P:cell fate commitment"/>
    <property type="evidence" value="ECO:0007669"/>
    <property type="project" value="UniProtKB-UniRule"/>
</dbReference>
<evidence type="ECO:0000256" key="4">
    <source>
        <dbReference type="SAM" id="MobiDB-lite"/>
    </source>
</evidence>
<organism evidence="6 7">
    <name type="scientific">Marmota monax</name>
    <name type="common">Woodchuck</name>
    <dbReference type="NCBI Taxonomy" id="9995"/>
    <lineage>
        <taxon>Eukaryota</taxon>
        <taxon>Metazoa</taxon>
        <taxon>Chordata</taxon>
        <taxon>Craniata</taxon>
        <taxon>Vertebrata</taxon>
        <taxon>Euteleostomi</taxon>
        <taxon>Mammalia</taxon>
        <taxon>Eutheria</taxon>
        <taxon>Euarchontoglires</taxon>
        <taxon>Glires</taxon>
        <taxon>Rodentia</taxon>
        <taxon>Sciuromorpha</taxon>
        <taxon>Sciuridae</taxon>
        <taxon>Xerinae</taxon>
        <taxon>Marmotini</taxon>
        <taxon>Marmota</taxon>
    </lineage>
</organism>
<gene>
    <name evidence="6" type="ORF">GHT09_015349</name>
</gene>
<proteinExistence type="inferred from homology"/>
<feature type="region of interest" description="Disordered" evidence="4">
    <location>
        <begin position="261"/>
        <end position="280"/>
    </location>
</feature>
<dbReference type="GO" id="GO:0005737">
    <property type="term" value="C:cytoplasm"/>
    <property type="evidence" value="ECO:0007669"/>
    <property type="project" value="UniProtKB-SubCell"/>
</dbReference>